<sequence>MKREQNYNNPATTDSSTPDYVASEGQADAFDHDDAALSDLLSGSEDNVDHLSEDAGADFQISDEVGGGSDIGNEITDQVQDEDIRAADWLLTIWTQAADDDAAQHPDSQQHINTPSDGPAAQYSDASRDINAPDNAEADDRVNTADCQDGSVDNADGDQQNEDPREDASASKTNDDQVIPGNTSETTNDDSGFDNQQDDMAPADAQDTSQSNTTTDATTGQIKTMKTRLNPCLTKSIMRKRIRRSVPSHLLRRILHPKSRRQGWFRMSKDHRRSAETSVTSSMAATTRVI</sequence>
<evidence type="ECO:0000313" key="3">
    <source>
        <dbReference type="Proteomes" id="UP000018144"/>
    </source>
</evidence>
<feature type="region of interest" description="Disordered" evidence="1">
    <location>
        <begin position="43"/>
        <end position="74"/>
    </location>
</feature>
<feature type="compositionally biased region" description="Polar residues" evidence="1">
    <location>
        <begin position="1"/>
        <end position="18"/>
    </location>
</feature>
<reference evidence="2 3" key="1">
    <citation type="journal article" date="2013" name="PLoS Genet.">
        <title>The genome and development-dependent transcriptomes of Pyronema confluens: a window into fungal evolution.</title>
        <authorList>
            <person name="Traeger S."/>
            <person name="Altegoer F."/>
            <person name="Freitag M."/>
            <person name="Gabaldon T."/>
            <person name="Kempken F."/>
            <person name="Kumar A."/>
            <person name="Marcet-Houben M."/>
            <person name="Poggeler S."/>
            <person name="Stajich J.E."/>
            <person name="Nowrousian M."/>
        </authorList>
    </citation>
    <scope>NUCLEOTIDE SEQUENCE [LARGE SCALE GENOMIC DNA]</scope>
    <source>
        <strain evidence="3">CBS 100304</strain>
        <tissue evidence="2">Vegetative mycelium</tissue>
    </source>
</reference>
<evidence type="ECO:0000256" key="1">
    <source>
        <dbReference type="SAM" id="MobiDB-lite"/>
    </source>
</evidence>
<organism evidence="2 3">
    <name type="scientific">Pyronema omphalodes (strain CBS 100304)</name>
    <name type="common">Pyronema confluens</name>
    <dbReference type="NCBI Taxonomy" id="1076935"/>
    <lineage>
        <taxon>Eukaryota</taxon>
        <taxon>Fungi</taxon>
        <taxon>Dikarya</taxon>
        <taxon>Ascomycota</taxon>
        <taxon>Pezizomycotina</taxon>
        <taxon>Pezizomycetes</taxon>
        <taxon>Pezizales</taxon>
        <taxon>Pyronemataceae</taxon>
        <taxon>Pyronema</taxon>
    </lineage>
</organism>
<evidence type="ECO:0000313" key="2">
    <source>
        <dbReference type="EMBL" id="CCX08892.1"/>
    </source>
</evidence>
<dbReference type="Proteomes" id="UP000018144">
    <property type="component" value="Unassembled WGS sequence"/>
</dbReference>
<proteinExistence type="predicted"/>
<feature type="region of interest" description="Disordered" evidence="1">
    <location>
        <begin position="1"/>
        <end position="25"/>
    </location>
</feature>
<dbReference type="EMBL" id="HF935434">
    <property type="protein sequence ID" value="CCX08892.1"/>
    <property type="molecule type" value="Genomic_DNA"/>
</dbReference>
<name>U4L196_PYROM</name>
<gene>
    <name evidence="2" type="ORF">PCON_08485</name>
</gene>
<protein>
    <submittedName>
        <fullName evidence="2">Uncharacterized protein</fullName>
    </submittedName>
</protein>
<keyword evidence="3" id="KW-1185">Reference proteome</keyword>
<dbReference type="AlphaFoldDB" id="U4L196"/>
<feature type="region of interest" description="Disordered" evidence="1">
    <location>
        <begin position="100"/>
        <end position="223"/>
    </location>
</feature>
<feature type="compositionally biased region" description="Low complexity" evidence="1">
    <location>
        <begin position="194"/>
        <end position="219"/>
    </location>
</feature>
<feature type="compositionally biased region" description="Basic and acidic residues" evidence="1">
    <location>
        <begin position="162"/>
        <end position="175"/>
    </location>
</feature>
<accession>U4L196</accession>